<keyword evidence="2" id="KW-0812">Transmembrane</keyword>
<evidence type="ECO:0000256" key="1">
    <source>
        <dbReference type="SAM" id="MobiDB-lite"/>
    </source>
</evidence>
<dbReference type="Proteomes" id="UP001470230">
    <property type="component" value="Unassembled WGS sequence"/>
</dbReference>
<reference evidence="4 5" key="1">
    <citation type="submission" date="2024-04" db="EMBL/GenBank/DDBJ databases">
        <title>Tritrichomonas musculus Genome.</title>
        <authorList>
            <person name="Alves-Ferreira E."/>
            <person name="Grigg M."/>
            <person name="Lorenzi H."/>
            <person name="Galac M."/>
        </authorList>
    </citation>
    <scope>NUCLEOTIDE SEQUENCE [LARGE SCALE GENOMIC DNA]</scope>
    <source>
        <strain evidence="4 5">EAF2021</strain>
    </source>
</reference>
<accession>A0ABR2IK73</accession>
<gene>
    <name evidence="4" type="ORF">M9Y10_011750</name>
</gene>
<proteinExistence type="predicted"/>
<keyword evidence="3" id="KW-0732">Signal</keyword>
<sequence>MLSFIFAAFAVAAHNPTATKSWPTRIPRLKWPSPTEEWGVPPTEFPEPDNDNKGPKITTPIIIGIVVGCFVFVILVVLVVILIIRKRKQRRESPLMGEEDKVEQPNMEEQLIKD</sequence>
<keyword evidence="2" id="KW-0472">Membrane</keyword>
<feature type="region of interest" description="Disordered" evidence="1">
    <location>
        <begin position="33"/>
        <end position="53"/>
    </location>
</feature>
<evidence type="ECO:0000313" key="5">
    <source>
        <dbReference type="Proteomes" id="UP001470230"/>
    </source>
</evidence>
<feature type="chain" id="PRO_5046066634" evidence="3">
    <location>
        <begin position="22"/>
        <end position="114"/>
    </location>
</feature>
<feature type="region of interest" description="Disordered" evidence="1">
    <location>
        <begin position="89"/>
        <end position="114"/>
    </location>
</feature>
<protein>
    <submittedName>
        <fullName evidence="4">Uncharacterized protein</fullName>
    </submittedName>
</protein>
<evidence type="ECO:0000256" key="2">
    <source>
        <dbReference type="SAM" id="Phobius"/>
    </source>
</evidence>
<name>A0ABR2IK73_9EUKA</name>
<keyword evidence="2" id="KW-1133">Transmembrane helix</keyword>
<organism evidence="4 5">
    <name type="scientific">Tritrichomonas musculus</name>
    <dbReference type="NCBI Taxonomy" id="1915356"/>
    <lineage>
        <taxon>Eukaryota</taxon>
        <taxon>Metamonada</taxon>
        <taxon>Parabasalia</taxon>
        <taxon>Tritrichomonadida</taxon>
        <taxon>Tritrichomonadidae</taxon>
        <taxon>Tritrichomonas</taxon>
    </lineage>
</organism>
<evidence type="ECO:0000256" key="3">
    <source>
        <dbReference type="SAM" id="SignalP"/>
    </source>
</evidence>
<comment type="caution">
    <text evidence="4">The sequence shown here is derived from an EMBL/GenBank/DDBJ whole genome shotgun (WGS) entry which is preliminary data.</text>
</comment>
<dbReference type="EMBL" id="JAPFFF010000017">
    <property type="protein sequence ID" value="KAK8864056.1"/>
    <property type="molecule type" value="Genomic_DNA"/>
</dbReference>
<dbReference type="Gene3D" id="1.20.5.100">
    <property type="entry name" value="Cytochrome c1, transmembrane anchor, C-terminal"/>
    <property type="match status" value="1"/>
</dbReference>
<keyword evidence="5" id="KW-1185">Reference proteome</keyword>
<evidence type="ECO:0000313" key="4">
    <source>
        <dbReference type="EMBL" id="KAK8864056.1"/>
    </source>
</evidence>
<feature type="transmembrane region" description="Helical" evidence="2">
    <location>
        <begin position="61"/>
        <end position="84"/>
    </location>
</feature>
<feature type="signal peptide" evidence="3">
    <location>
        <begin position="1"/>
        <end position="21"/>
    </location>
</feature>